<organism evidence="2 3">
    <name type="scientific">Phlebiopsis gigantea (strain 11061_1 CR5-6)</name>
    <name type="common">White-rot fungus</name>
    <name type="synonym">Peniophora gigantea</name>
    <dbReference type="NCBI Taxonomy" id="745531"/>
    <lineage>
        <taxon>Eukaryota</taxon>
        <taxon>Fungi</taxon>
        <taxon>Dikarya</taxon>
        <taxon>Basidiomycota</taxon>
        <taxon>Agaricomycotina</taxon>
        <taxon>Agaricomycetes</taxon>
        <taxon>Polyporales</taxon>
        <taxon>Phanerochaetaceae</taxon>
        <taxon>Phlebiopsis</taxon>
    </lineage>
</organism>
<accession>A0A0C3RWW6</accession>
<gene>
    <name evidence="2" type="ORF">PHLGIDRAFT_128412</name>
</gene>
<feature type="compositionally biased region" description="Polar residues" evidence="1">
    <location>
        <begin position="1"/>
        <end position="19"/>
    </location>
</feature>
<dbReference type="EMBL" id="KN840523">
    <property type="protein sequence ID" value="KIP06201.1"/>
    <property type="molecule type" value="Genomic_DNA"/>
</dbReference>
<dbReference type="OrthoDB" id="3262135at2759"/>
<feature type="region of interest" description="Disordered" evidence="1">
    <location>
        <begin position="1"/>
        <end position="28"/>
    </location>
</feature>
<dbReference type="Proteomes" id="UP000053257">
    <property type="component" value="Unassembled WGS sequence"/>
</dbReference>
<sequence>MATYYTSPTRRTSASTEGSRSYPPRPSVEVDQESVYIFPVPSSIPASPDGSSIFSVPSDFTDSLTESSGRSRHSSISSRFTERSRSRAGSLHRLSSVGEDAEAVFSPVGDGGLDSEVEVWDWTDEASDDLPIEGSSWAFEPDGTRDDSWRHPLVRRPSLSRTQLDALPNVTHQPLLSHRVRKQSNSSTPSATRSSRYTPHPRVRVPLLSFVTSLLSVDLDDSALRLLTHSTSDSVLFPGQSGLLDSHESASSVRDADSPQIVAFHADGTAEDPRPHGLLRLLTEETSSKSVRDGLAVVYDAPLALASPFALPTLSSISNLCRFVGDVWVNGGQAWRELGSSTD</sequence>
<keyword evidence="3" id="KW-1185">Reference proteome</keyword>
<feature type="region of interest" description="Disordered" evidence="1">
    <location>
        <begin position="41"/>
        <end position="94"/>
    </location>
</feature>
<name>A0A0C3RWW6_PHLG1</name>
<evidence type="ECO:0000313" key="2">
    <source>
        <dbReference type="EMBL" id="KIP06201.1"/>
    </source>
</evidence>
<reference evidence="2 3" key="1">
    <citation type="journal article" date="2014" name="PLoS Genet.">
        <title>Analysis of the Phlebiopsis gigantea genome, transcriptome and secretome provides insight into its pioneer colonization strategies of wood.</title>
        <authorList>
            <person name="Hori C."/>
            <person name="Ishida T."/>
            <person name="Igarashi K."/>
            <person name="Samejima M."/>
            <person name="Suzuki H."/>
            <person name="Master E."/>
            <person name="Ferreira P."/>
            <person name="Ruiz-Duenas F.J."/>
            <person name="Held B."/>
            <person name="Canessa P."/>
            <person name="Larrondo L.F."/>
            <person name="Schmoll M."/>
            <person name="Druzhinina I.S."/>
            <person name="Kubicek C.P."/>
            <person name="Gaskell J.A."/>
            <person name="Kersten P."/>
            <person name="St John F."/>
            <person name="Glasner J."/>
            <person name="Sabat G."/>
            <person name="Splinter BonDurant S."/>
            <person name="Syed K."/>
            <person name="Yadav J."/>
            <person name="Mgbeahuruike A.C."/>
            <person name="Kovalchuk A."/>
            <person name="Asiegbu F.O."/>
            <person name="Lackner G."/>
            <person name="Hoffmeister D."/>
            <person name="Rencoret J."/>
            <person name="Gutierrez A."/>
            <person name="Sun H."/>
            <person name="Lindquist E."/>
            <person name="Barry K."/>
            <person name="Riley R."/>
            <person name="Grigoriev I.V."/>
            <person name="Henrissat B."/>
            <person name="Kues U."/>
            <person name="Berka R.M."/>
            <person name="Martinez A.T."/>
            <person name="Covert S.F."/>
            <person name="Blanchette R.A."/>
            <person name="Cullen D."/>
        </authorList>
    </citation>
    <scope>NUCLEOTIDE SEQUENCE [LARGE SCALE GENOMIC DNA]</scope>
    <source>
        <strain evidence="2 3">11061_1 CR5-6</strain>
    </source>
</reference>
<proteinExistence type="predicted"/>
<feature type="region of interest" description="Disordered" evidence="1">
    <location>
        <begin position="160"/>
        <end position="198"/>
    </location>
</feature>
<feature type="compositionally biased region" description="Low complexity" evidence="1">
    <location>
        <begin position="184"/>
        <end position="198"/>
    </location>
</feature>
<evidence type="ECO:0000256" key="1">
    <source>
        <dbReference type="SAM" id="MobiDB-lite"/>
    </source>
</evidence>
<evidence type="ECO:0000313" key="3">
    <source>
        <dbReference type="Proteomes" id="UP000053257"/>
    </source>
</evidence>
<protein>
    <submittedName>
        <fullName evidence="2">Uncharacterized protein</fullName>
    </submittedName>
</protein>
<feature type="compositionally biased region" description="Polar residues" evidence="1">
    <location>
        <begin position="49"/>
        <end position="66"/>
    </location>
</feature>
<dbReference type="AlphaFoldDB" id="A0A0C3RWW6"/>
<dbReference type="HOGENOM" id="CLU_809202_0_0_1"/>